<dbReference type="EMBL" id="JAMQJY010000001">
    <property type="protein sequence ID" value="MCM2676350.1"/>
    <property type="molecule type" value="Genomic_DNA"/>
</dbReference>
<keyword evidence="2" id="KW-1185">Reference proteome</keyword>
<dbReference type="PROSITE" id="PS51257">
    <property type="entry name" value="PROKAR_LIPOPROTEIN"/>
    <property type="match status" value="1"/>
</dbReference>
<reference evidence="1" key="1">
    <citation type="submission" date="2022-06" db="EMBL/GenBank/DDBJ databases">
        <title>Alkalicoccobacillus porphyridii sp. nov., isolated from a marine red alga, Porphyridium purpureum and reclassification of Shouchella plakortidis and Shouchella gibsonii as Alkalicoccobacillus plakortidis comb. nov. and Alkalicoccobacillus gibsonii comb. nov.</title>
        <authorList>
            <person name="Kim K.H."/>
            <person name="Lee J.K."/>
            <person name="Han D.M."/>
            <person name="Baek J.H."/>
            <person name="Jeon C.O."/>
        </authorList>
    </citation>
    <scope>NUCLEOTIDE SEQUENCE</scope>
    <source>
        <strain evidence="1">DSM 19153</strain>
    </source>
</reference>
<evidence type="ECO:0000313" key="2">
    <source>
        <dbReference type="Proteomes" id="UP001203665"/>
    </source>
</evidence>
<dbReference type="Pfam" id="PF11518">
    <property type="entry name" value="DUF3221"/>
    <property type="match status" value="1"/>
</dbReference>
<dbReference type="InterPro" id="IPR021598">
    <property type="entry name" value="DUF3221"/>
</dbReference>
<gene>
    <name evidence="1" type="ORF">NDM98_13190</name>
</gene>
<protein>
    <submittedName>
        <fullName evidence="1">YobA family protein</fullName>
    </submittedName>
</protein>
<dbReference type="Proteomes" id="UP001203665">
    <property type="component" value="Unassembled WGS sequence"/>
</dbReference>
<sequence length="123" mass="13305">MRTPLPIKTRLLFFMIVAILTSLIVGCSVGTTENEENTLEGIVALINDDQILLVEGLTSEEVKGLTEVEVLHESDGAAAYLVLAEGVENLTIGDKVKVWIEVLDESAPAYGNASKVEILEKVH</sequence>
<dbReference type="RefSeq" id="WP_251608362.1">
    <property type="nucleotide sequence ID" value="NZ_JAMQJY010000001.1"/>
</dbReference>
<name>A0ABT0XKU4_9BACI</name>
<organism evidence="1 2">
    <name type="scientific">Alkalicoccobacillus plakortidis</name>
    <dbReference type="NCBI Taxonomy" id="444060"/>
    <lineage>
        <taxon>Bacteria</taxon>
        <taxon>Bacillati</taxon>
        <taxon>Bacillota</taxon>
        <taxon>Bacilli</taxon>
        <taxon>Bacillales</taxon>
        <taxon>Bacillaceae</taxon>
        <taxon>Alkalicoccobacillus</taxon>
    </lineage>
</organism>
<dbReference type="Gene3D" id="2.40.50.140">
    <property type="entry name" value="Nucleic acid-binding proteins"/>
    <property type="match status" value="1"/>
</dbReference>
<proteinExistence type="predicted"/>
<evidence type="ECO:0000313" key="1">
    <source>
        <dbReference type="EMBL" id="MCM2676350.1"/>
    </source>
</evidence>
<accession>A0ABT0XKU4</accession>
<dbReference type="InterPro" id="IPR012340">
    <property type="entry name" value="NA-bd_OB-fold"/>
</dbReference>
<comment type="caution">
    <text evidence="1">The sequence shown here is derived from an EMBL/GenBank/DDBJ whole genome shotgun (WGS) entry which is preliminary data.</text>
</comment>